<organism evidence="1 2">
    <name type="scientific">Candidatus Roizmanbacteria bacterium CG_4_10_14_0_8_um_filter_33_9</name>
    <dbReference type="NCBI Taxonomy" id="1974826"/>
    <lineage>
        <taxon>Bacteria</taxon>
        <taxon>Candidatus Roizmaniibacteriota</taxon>
    </lineage>
</organism>
<name>A0A2M7QIR3_9BACT</name>
<dbReference type="AlphaFoldDB" id="A0A2M7QIR3"/>
<dbReference type="SUPFAM" id="SSF159779">
    <property type="entry name" value="CdCA1 repeat-like"/>
    <property type="match status" value="1"/>
</dbReference>
<sequence length="261" mass="29089">MNKIILTKQHVFQFVGESKYKVSSTLKFNSRCIDGRYTNSENLPALAVPGADAGELGIIFATANSYGFEVDMKKVWDSLIELVGGEANLQFHTDSHAESGVALAGCGHIKQILMDSKAYDLTDVQVQFIKNQFLRVKNSGVSEIELYGDHQEGAVLMISGNWGVYPQGVVKTDLGNRNVQVFVYHQTLVDARHRALSKQLIQNKAIRLPDKCDEDHVFHTLSDVCENHLLETSKRLAKGLPIYSVVFKEDGEYKVEEIGEV</sequence>
<reference evidence="2" key="1">
    <citation type="submission" date="2017-09" db="EMBL/GenBank/DDBJ databases">
        <title>Depth-based differentiation of microbial function through sediment-hosted aquifers and enrichment of novel symbionts in the deep terrestrial subsurface.</title>
        <authorList>
            <person name="Probst A.J."/>
            <person name="Ladd B."/>
            <person name="Jarett J.K."/>
            <person name="Geller-Mcgrath D.E."/>
            <person name="Sieber C.M.K."/>
            <person name="Emerson J.B."/>
            <person name="Anantharaman K."/>
            <person name="Thomas B.C."/>
            <person name="Malmstrom R."/>
            <person name="Stieglmeier M."/>
            <person name="Klingl A."/>
            <person name="Woyke T."/>
            <person name="Ryan C.M."/>
            <person name="Banfield J.F."/>
        </authorList>
    </citation>
    <scope>NUCLEOTIDE SEQUENCE [LARGE SCALE GENOMIC DNA]</scope>
</reference>
<comment type="caution">
    <text evidence="1">The sequence shown here is derived from an EMBL/GenBank/DDBJ whole genome shotgun (WGS) entry which is preliminary data.</text>
</comment>
<evidence type="ECO:0000313" key="2">
    <source>
        <dbReference type="Proteomes" id="UP000229401"/>
    </source>
</evidence>
<evidence type="ECO:0000313" key="1">
    <source>
        <dbReference type="EMBL" id="PIY72224.1"/>
    </source>
</evidence>
<dbReference type="Proteomes" id="UP000229401">
    <property type="component" value="Unassembled WGS sequence"/>
</dbReference>
<accession>A0A2M7QIR3</accession>
<gene>
    <name evidence="1" type="ORF">COY87_02130</name>
</gene>
<proteinExistence type="predicted"/>
<protein>
    <submittedName>
        <fullName evidence="1">Uncharacterized protein</fullName>
    </submittedName>
</protein>
<dbReference type="EMBL" id="PFLI01000067">
    <property type="protein sequence ID" value="PIY72224.1"/>
    <property type="molecule type" value="Genomic_DNA"/>
</dbReference>